<evidence type="ECO:0000313" key="10">
    <source>
        <dbReference type="Proteomes" id="UP001165492"/>
    </source>
</evidence>
<evidence type="ECO:0000256" key="1">
    <source>
        <dbReference type="ARBA" id="ARBA00004429"/>
    </source>
</evidence>
<dbReference type="PRINTS" id="PR00174">
    <property type="entry name" value="LACYSMPORT"/>
</dbReference>
<dbReference type="Proteomes" id="UP001165492">
    <property type="component" value="Unassembled WGS sequence"/>
</dbReference>
<dbReference type="CDD" id="cd06172">
    <property type="entry name" value="MFS_LacY"/>
    <property type="match status" value="1"/>
</dbReference>
<name>A0ABS8HX50_9FIRM</name>
<protein>
    <submittedName>
        <fullName evidence="9">Oligosaccharide MFS transporter</fullName>
    </submittedName>
</protein>
<dbReference type="RefSeq" id="WP_229536680.1">
    <property type="nucleotide sequence ID" value="NZ_JAJHJB010000039.1"/>
</dbReference>
<dbReference type="InterPro" id="IPR036259">
    <property type="entry name" value="MFS_trans_sf"/>
</dbReference>
<feature type="transmembrane region" description="Helical" evidence="8">
    <location>
        <begin position="73"/>
        <end position="93"/>
    </location>
</feature>
<evidence type="ECO:0000256" key="7">
    <source>
        <dbReference type="ARBA" id="ARBA00023136"/>
    </source>
</evidence>
<feature type="transmembrane region" description="Helical" evidence="8">
    <location>
        <begin position="12"/>
        <end position="31"/>
    </location>
</feature>
<dbReference type="SUPFAM" id="SSF103473">
    <property type="entry name" value="MFS general substrate transporter"/>
    <property type="match status" value="1"/>
</dbReference>
<keyword evidence="10" id="KW-1185">Reference proteome</keyword>
<feature type="transmembrane region" description="Helical" evidence="8">
    <location>
        <begin position="311"/>
        <end position="329"/>
    </location>
</feature>
<keyword evidence="7 8" id="KW-0472">Membrane</keyword>
<keyword evidence="6 8" id="KW-1133">Transmembrane helix</keyword>
<evidence type="ECO:0000256" key="6">
    <source>
        <dbReference type="ARBA" id="ARBA00022989"/>
    </source>
</evidence>
<dbReference type="Gene3D" id="1.20.1250.20">
    <property type="entry name" value="MFS general substrate transporter like domains"/>
    <property type="match status" value="2"/>
</dbReference>
<comment type="caution">
    <text evidence="9">The sequence shown here is derived from an EMBL/GenBank/DDBJ whole genome shotgun (WGS) entry which is preliminary data.</text>
</comment>
<reference evidence="9" key="1">
    <citation type="submission" date="2021-11" db="EMBL/GenBank/DDBJ databases">
        <title>Description of a new species Pelosinus isolated from the bottom sediments of Lake Baikal.</title>
        <authorList>
            <person name="Zakharyuk A."/>
        </authorList>
    </citation>
    <scope>NUCLEOTIDE SEQUENCE</scope>
    <source>
        <strain evidence="9">Bkl1</strain>
    </source>
</reference>
<evidence type="ECO:0000256" key="8">
    <source>
        <dbReference type="SAM" id="Phobius"/>
    </source>
</evidence>
<keyword evidence="4" id="KW-0997">Cell inner membrane</keyword>
<comment type="subcellular location">
    <subcellularLocation>
        <location evidence="1">Cell inner membrane</location>
        <topology evidence="1">Multi-pass membrane protein</topology>
    </subcellularLocation>
</comment>
<dbReference type="NCBIfam" id="NF007077">
    <property type="entry name" value="PRK09528.1"/>
    <property type="match status" value="1"/>
</dbReference>
<feature type="transmembrane region" description="Helical" evidence="8">
    <location>
        <begin position="142"/>
        <end position="159"/>
    </location>
</feature>
<feature type="transmembrane region" description="Helical" evidence="8">
    <location>
        <begin position="99"/>
        <end position="122"/>
    </location>
</feature>
<feature type="transmembrane region" description="Helical" evidence="8">
    <location>
        <begin position="341"/>
        <end position="360"/>
    </location>
</feature>
<accession>A0ABS8HX50</accession>
<keyword evidence="2" id="KW-0813">Transport</keyword>
<gene>
    <name evidence="9" type="ORF">LMF89_20555</name>
</gene>
<dbReference type="Pfam" id="PF01306">
    <property type="entry name" value="LacY_symp"/>
    <property type="match status" value="1"/>
</dbReference>
<keyword evidence="5 8" id="KW-0812">Transmembrane</keyword>
<dbReference type="NCBIfam" id="TIGR00882">
    <property type="entry name" value="2A0105"/>
    <property type="match status" value="1"/>
</dbReference>
<evidence type="ECO:0000256" key="2">
    <source>
        <dbReference type="ARBA" id="ARBA00022448"/>
    </source>
</evidence>
<dbReference type="PANTHER" id="PTHR23522:SF10">
    <property type="entry name" value="3-PHENYLPROPIONIC ACID TRANSPORTER-RELATED"/>
    <property type="match status" value="1"/>
</dbReference>
<evidence type="ECO:0000256" key="4">
    <source>
        <dbReference type="ARBA" id="ARBA00022519"/>
    </source>
</evidence>
<evidence type="ECO:0000256" key="3">
    <source>
        <dbReference type="ARBA" id="ARBA00022475"/>
    </source>
</evidence>
<feature type="transmembrane region" description="Helical" evidence="8">
    <location>
        <begin position="372"/>
        <end position="391"/>
    </location>
</feature>
<feature type="transmembrane region" description="Helical" evidence="8">
    <location>
        <begin position="213"/>
        <end position="230"/>
    </location>
</feature>
<evidence type="ECO:0000313" key="9">
    <source>
        <dbReference type="EMBL" id="MCC5467730.1"/>
    </source>
</evidence>
<dbReference type="PANTHER" id="PTHR23522">
    <property type="entry name" value="BLL5896 PROTEIN"/>
    <property type="match status" value="1"/>
</dbReference>
<dbReference type="EMBL" id="JAJHJB010000039">
    <property type="protein sequence ID" value="MCC5467730.1"/>
    <property type="molecule type" value="Genomic_DNA"/>
</dbReference>
<keyword evidence="3" id="KW-1003">Cell membrane</keyword>
<dbReference type="InterPro" id="IPR000576">
    <property type="entry name" value="LacY/RafB_perm_fam"/>
</dbReference>
<feature type="transmembrane region" description="Helical" evidence="8">
    <location>
        <begin position="43"/>
        <end position="61"/>
    </location>
</feature>
<organism evidence="9 10">
    <name type="scientific">Pelosinus baikalensis</name>
    <dbReference type="NCBI Taxonomy" id="2892015"/>
    <lineage>
        <taxon>Bacteria</taxon>
        <taxon>Bacillati</taxon>
        <taxon>Bacillota</taxon>
        <taxon>Negativicutes</taxon>
        <taxon>Selenomonadales</taxon>
        <taxon>Sporomusaceae</taxon>
        <taxon>Pelosinus</taxon>
    </lineage>
</organism>
<evidence type="ECO:0000256" key="5">
    <source>
        <dbReference type="ARBA" id="ARBA00022692"/>
    </source>
</evidence>
<sequence>MKNSLYWKLSAFFFAFFFCWLVFFAFMPIWFKQILHLSGTEIGTIYSVNAIFTMMMQPCYGYISDRIGLKKTLLYFITGMVSLTGPFFIFVYGPLLTSFFSAGVVVGAIFMALVFLAGCAVVESFIEKVGRRYNFEFGRARMWGSLGAAVGIFFAGIAFNINPNIIFWFASVGSAVMFIVLMNVKLDEADVEVAKKNNISLKDVRQLFKSKDVWSFMVFILGSACVYSVFDQQFPIYYASLFPTEAEGNSAFGYLNSFQVFLEAGGMCIAPWIVNKIGAKKGLVLAATIMTFRMLGSGIVTNTYGISAIKLLHAIELSILLVAVFKYLAKNFDNRLSSVMYLVGFQLSNQVGAAILSPIVGSLYDSIGFPPTYLFLGVVVGSFTLFGLFSLRSDNKNIGNISSSAVNDNVLEQSKYN</sequence>
<feature type="transmembrane region" description="Helical" evidence="8">
    <location>
        <begin position="165"/>
        <end position="186"/>
    </location>
</feature>
<proteinExistence type="predicted"/>